<sequence length="85" mass="9556">MSPFKFSVSNIGTSELVVWIEPWAHDFTLEPGENLVLISSSQESMVDLHRENDSIQIYLNSSSDFIVHQAGDTIHCGHKRRPVCA</sequence>
<organism evidence="1 2">
    <name type="scientific">Undibacterium pigrum</name>
    <dbReference type="NCBI Taxonomy" id="401470"/>
    <lineage>
        <taxon>Bacteria</taxon>
        <taxon>Pseudomonadati</taxon>
        <taxon>Pseudomonadota</taxon>
        <taxon>Betaproteobacteria</taxon>
        <taxon>Burkholderiales</taxon>
        <taxon>Oxalobacteraceae</taxon>
        <taxon>Undibacterium</taxon>
    </lineage>
</organism>
<dbReference type="Proteomes" id="UP000247792">
    <property type="component" value="Unassembled WGS sequence"/>
</dbReference>
<gene>
    <name evidence="1" type="ORF">DFR42_105332</name>
</gene>
<keyword evidence="2" id="KW-1185">Reference proteome</keyword>
<dbReference type="AlphaFoldDB" id="A0A318J7M1"/>
<dbReference type="EMBL" id="QJKB01000005">
    <property type="protein sequence ID" value="PXX42670.1"/>
    <property type="molecule type" value="Genomic_DNA"/>
</dbReference>
<evidence type="ECO:0000313" key="2">
    <source>
        <dbReference type="Proteomes" id="UP000247792"/>
    </source>
</evidence>
<dbReference type="OrthoDB" id="7476018at2"/>
<protein>
    <submittedName>
        <fullName evidence="1">Uncharacterized protein</fullName>
    </submittedName>
</protein>
<comment type="caution">
    <text evidence="1">The sequence shown here is derived from an EMBL/GenBank/DDBJ whole genome shotgun (WGS) entry which is preliminary data.</text>
</comment>
<dbReference type="RefSeq" id="WP_110256198.1">
    <property type="nucleotide sequence ID" value="NZ_QJKB01000005.1"/>
</dbReference>
<evidence type="ECO:0000313" key="1">
    <source>
        <dbReference type="EMBL" id="PXX42670.1"/>
    </source>
</evidence>
<reference evidence="1 2" key="1">
    <citation type="submission" date="2018-05" db="EMBL/GenBank/DDBJ databases">
        <title>Genomic Encyclopedia of Type Strains, Phase IV (KMG-IV): sequencing the most valuable type-strain genomes for metagenomic binning, comparative biology and taxonomic classification.</title>
        <authorList>
            <person name="Goeker M."/>
        </authorList>
    </citation>
    <scope>NUCLEOTIDE SEQUENCE [LARGE SCALE GENOMIC DNA]</scope>
    <source>
        <strain evidence="1 2">DSM 19792</strain>
    </source>
</reference>
<proteinExistence type="predicted"/>
<accession>A0A318J7M1</accession>
<name>A0A318J7M1_9BURK</name>